<keyword evidence="2" id="KW-1185">Reference proteome</keyword>
<comment type="caution">
    <text evidence="1">The sequence shown here is derived from an EMBL/GenBank/DDBJ whole genome shotgun (WGS) entry which is preliminary data.</text>
</comment>
<proteinExistence type="predicted"/>
<organism evidence="1 2">
    <name type="scientific">Marinithermofilum abyssi</name>
    <dbReference type="NCBI Taxonomy" id="1571185"/>
    <lineage>
        <taxon>Bacteria</taxon>
        <taxon>Bacillati</taxon>
        <taxon>Bacillota</taxon>
        <taxon>Bacilli</taxon>
        <taxon>Bacillales</taxon>
        <taxon>Thermoactinomycetaceae</taxon>
        <taxon>Marinithermofilum</taxon>
    </lineage>
</organism>
<dbReference type="Pfam" id="PF06962">
    <property type="entry name" value="rRNA_methylase"/>
    <property type="match status" value="1"/>
</dbReference>
<protein>
    <submittedName>
        <fullName evidence="1">rRNA methyltransferase</fullName>
    </submittedName>
</protein>
<dbReference type="PANTHER" id="PTHR35276:SF1">
    <property type="entry name" value="TRNA (MNM(5)S(2)U34)-METHYLTRANSFERASE, CHLOROPLASTIC"/>
    <property type="match status" value="1"/>
</dbReference>
<name>A0A8J2YCL4_9BACL</name>
<keyword evidence="1" id="KW-0808">Transferase</keyword>
<gene>
    <name evidence="1" type="primary">mraW</name>
    <name evidence="1" type="ORF">GCM10011571_08260</name>
</gene>
<dbReference type="GO" id="GO:0032259">
    <property type="term" value="P:methylation"/>
    <property type="evidence" value="ECO:0007669"/>
    <property type="project" value="UniProtKB-KW"/>
</dbReference>
<reference evidence="1" key="1">
    <citation type="journal article" date="2014" name="Int. J. Syst. Evol. Microbiol.">
        <title>Complete genome sequence of Corynebacterium casei LMG S-19264T (=DSM 44701T), isolated from a smear-ripened cheese.</title>
        <authorList>
            <consortium name="US DOE Joint Genome Institute (JGI-PGF)"/>
            <person name="Walter F."/>
            <person name="Albersmeier A."/>
            <person name="Kalinowski J."/>
            <person name="Ruckert C."/>
        </authorList>
    </citation>
    <scope>NUCLEOTIDE SEQUENCE</scope>
    <source>
        <strain evidence="1">CGMCC 1.15179</strain>
    </source>
</reference>
<dbReference type="Gene3D" id="3.40.50.150">
    <property type="entry name" value="Vaccinia Virus protein VP39"/>
    <property type="match status" value="1"/>
</dbReference>
<dbReference type="GO" id="GO:0008168">
    <property type="term" value="F:methyltransferase activity"/>
    <property type="evidence" value="ECO:0007669"/>
    <property type="project" value="UniProtKB-KW"/>
</dbReference>
<sequence length="190" mass="20922">MSLPAILPFAQEQIRKSLFDGAIAVDATAGNGHDTLFLAKAVGASGHVYSFDIQQEALERTHLRLHSEGVGARVTLYRKGHQFMREVLPEQVYGRVAAMMFNLGYLPRGDRQVTTRAESTITALEQGLPLLAPYGVCTLVLYTGHPGGEKEADAVLAFTKQLDPKQYDAAWYQMLNRNHAPSVVAIKKVR</sequence>
<dbReference type="PANTHER" id="PTHR35276">
    <property type="entry name" value="S-ADENOSYL-L-METHIONINE-DEPENDENT METHYLTRANSFERASES SUPERFAMILY PROTEIN"/>
    <property type="match status" value="1"/>
</dbReference>
<dbReference type="InterPro" id="IPR010719">
    <property type="entry name" value="MnmM_MeTrfase"/>
</dbReference>
<dbReference type="Proteomes" id="UP000625210">
    <property type="component" value="Unassembled WGS sequence"/>
</dbReference>
<dbReference type="SUPFAM" id="SSF53335">
    <property type="entry name" value="S-adenosyl-L-methionine-dependent methyltransferases"/>
    <property type="match status" value="1"/>
</dbReference>
<keyword evidence="1" id="KW-0489">Methyltransferase</keyword>
<dbReference type="EMBL" id="BMHQ01000002">
    <property type="protein sequence ID" value="GGE09335.1"/>
    <property type="molecule type" value="Genomic_DNA"/>
</dbReference>
<dbReference type="InterPro" id="IPR029063">
    <property type="entry name" value="SAM-dependent_MTases_sf"/>
</dbReference>
<reference evidence="1" key="2">
    <citation type="submission" date="2020-09" db="EMBL/GenBank/DDBJ databases">
        <authorList>
            <person name="Sun Q."/>
            <person name="Zhou Y."/>
        </authorList>
    </citation>
    <scope>NUCLEOTIDE SEQUENCE</scope>
    <source>
        <strain evidence="1">CGMCC 1.15179</strain>
    </source>
</reference>
<evidence type="ECO:0000313" key="2">
    <source>
        <dbReference type="Proteomes" id="UP000625210"/>
    </source>
</evidence>
<dbReference type="AlphaFoldDB" id="A0A8J2YCL4"/>
<dbReference type="RefSeq" id="WP_188646612.1">
    <property type="nucleotide sequence ID" value="NZ_BMHQ01000002.1"/>
</dbReference>
<accession>A0A8J2YCL4</accession>
<evidence type="ECO:0000313" key="1">
    <source>
        <dbReference type="EMBL" id="GGE09335.1"/>
    </source>
</evidence>